<reference evidence="2 3" key="1">
    <citation type="submission" date="2021-08" db="EMBL/GenBank/DDBJ databases">
        <authorList>
            <person name="Peeters C."/>
        </authorList>
    </citation>
    <scope>NUCLEOTIDE SEQUENCE [LARGE SCALE GENOMIC DNA]</scope>
    <source>
        <strain evidence="2 3">LMG 21510</strain>
    </source>
</reference>
<dbReference type="Gene3D" id="3.90.550.10">
    <property type="entry name" value="Spore Coat Polysaccharide Biosynthesis Protein SpsA, Chain A"/>
    <property type="match status" value="1"/>
</dbReference>
<dbReference type="SUPFAM" id="SSF53448">
    <property type="entry name" value="Nucleotide-diphospho-sugar transferases"/>
    <property type="match status" value="1"/>
</dbReference>
<dbReference type="PANTHER" id="PTHR48090">
    <property type="entry name" value="UNDECAPRENYL-PHOSPHATE 4-DEOXY-4-FORMAMIDO-L-ARABINOSE TRANSFERASE-RELATED"/>
    <property type="match status" value="1"/>
</dbReference>
<dbReference type="EMBL" id="CAJZAH010000003">
    <property type="protein sequence ID" value="CAG9177793.1"/>
    <property type="molecule type" value="Genomic_DNA"/>
</dbReference>
<evidence type="ECO:0000313" key="3">
    <source>
        <dbReference type="Proteomes" id="UP000721236"/>
    </source>
</evidence>
<dbReference type="RefSeq" id="WP_224042911.1">
    <property type="nucleotide sequence ID" value="NZ_CAJZAH010000003.1"/>
</dbReference>
<protein>
    <recommendedName>
        <fullName evidence="1">Glycosyltransferase 2-like domain-containing protein</fullName>
    </recommendedName>
</protein>
<dbReference type="PANTHER" id="PTHR48090:SF7">
    <property type="entry name" value="RFBJ PROTEIN"/>
    <property type="match status" value="1"/>
</dbReference>
<gene>
    <name evidence="2" type="ORF">LMG21510_03396</name>
</gene>
<dbReference type="InterPro" id="IPR029044">
    <property type="entry name" value="Nucleotide-diphossugar_trans"/>
</dbReference>
<dbReference type="InterPro" id="IPR050256">
    <property type="entry name" value="Glycosyltransferase_2"/>
</dbReference>
<evidence type="ECO:0000259" key="1">
    <source>
        <dbReference type="Pfam" id="PF00535"/>
    </source>
</evidence>
<evidence type="ECO:0000313" key="2">
    <source>
        <dbReference type="EMBL" id="CAG9177793.1"/>
    </source>
</evidence>
<comment type="caution">
    <text evidence="2">The sequence shown here is derived from an EMBL/GenBank/DDBJ whole genome shotgun (WGS) entry which is preliminary data.</text>
</comment>
<keyword evidence="3" id="KW-1185">Reference proteome</keyword>
<dbReference type="InterPro" id="IPR001173">
    <property type="entry name" value="Glyco_trans_2-like"/>
</dbReference>
<accession>A0ABN7YWE5</accession>
<sequence length="228" mass="26018">MRVSLCLIVWNELEGCKIDVPQLPRDHFDEVYAVDGGSTDGTVEYLESQGIPVYKQPKRGLNAAYVHANDVSTADAVVVFFPKATTPVDHVLKFRPLFEQGYELVVASRQIPGSTNEEDSHLFRPRKWAVGGLAMLASLLWRREGNRVWDVLHGFKGWTRPAFARMKVLDTGLSIDIEMVVRSYKLRIPRVEFPTQETARQFGATHFKIWPTGKRLLAYLWFEARRNG</sequence>
<name>A0ABN7YWE5_9BURK</name>
<proteinExistence type="predicted"/>
<organism evidence="2 3">
    <name type="scientific">Cupriavidus respiraculi</name>
    <dbReference type="NCBI Taxonomy" id="195930"/>
    <lineage>
        <taxon>Bacteria</taxon>
        <taxon>Pseudomonadati</taxon>
        <taxon>Pseudomonadota</taxon>
        <taxon>Betaproteobacteria</taxon>
        <taxon>Burkholderiales</taxon>
        <taxon>Burkholderiaceae</taxon>
        <taxon>Cupriavidus</taxon>
    </lineage>
</organism>
<dbReference type="Pfam" id="PF00535">
    <property type="entry name" value="Glycos_transf_2"/>
    <property type="match status" value="1"/>
</dbReference>
<feature type="domain" description="Glycosyltransferase 2-like" evidence="1">
    <location>
        <begin position="29"/>
        <end position="131"/>
    </location>
</feature>
<dbReference type="Proteomes" id="UP000721236">
    <property type="component" value="Unassembled WGS sequence"/>
</dbReference>